<evidence type="ECO:0000256" key="4">
    <source>
        <dbReference type="ARBA" id="ARBA00022801"/>
    </source>
</evidence>
<dbReference type="SUPFAM" id="SSF51695">
    <property type="entry name" value="PLC-like phosphodiesterases"/>
    <property type="match status" value="1"/>
</dbReference>
<reference evidence="10" key="1">
    <citation type="submission" date="2023-07" db="EMBL/GenBank/DDBJ databases">
        <authorList>
            <consortium name="AG Swart"/>
            <person name="Singh M."/>
            <person name="Singh A."/>
            <person name="Seah K."/>
            <person name="Emmerich C."/>
        </authorList>
    </citation>
    <scope>NUCLEOTIDE SEQUENCE</scope>
    <source>
        <strain evidence="10">DP1</strain>
    </source>
</reference>
<keyword evidence="6" id="KW-0443">Lipid metabolism</keyword>
<keyword evidence="4" id="KW-0378">Hydrolase</keyword>
<comment type="subcellular location">
    <subcellularLocation>
        <location evidence="1">Membrane</location>
    </subcellularLocation>
</comment>
<dbReference type="InterPro" id="IPR052271">
    <property type="entry name" value="GDPD-Related"/>
</dbReference>
<evidence type="ECO:0000313" key="11">
    <source>
        <dbReference type="Proteomes" id="UP001295684"/>
    </source>
</evidence>
<protein>
    <recommendedName>
        <fullName evidence="9">GP-PDE domain-containing protein</fullName>
    </recommendedName>
</protein>
<dbReference type="GO" id="GO:0046475">
    <property type="term" value="P:glycerophospholipid catabolic process"/>
    <property type="evidence" value="ECO:0007669"/>
    <property type="project" value="TreeGrafter"/>
</dbReference>
<comment type="caution">
    <text evidence="10">The sequence shown here is derived from an EMBL/GenBank/DDBJ whole genome shotgun (WGS) entry which is preliminary data.</text>
</comment>
<evidence type="ECO:0000256" key="2">
    <source>
        <dbReference type="ARBA" id="ARBA00007277"/>
    </source>
</evidence>
<sequence>MPTRGLKLKDTKLALKKHALVRLCLTSLLYFVLPSVLFYLLCVYVLVTEICFHFPNLVKKRKYKKLEYSKERFGFFMGAHRGGSLEGLENTMTNFKKAKELGGLYVEMDVCMTKDKKVVVIHDPHLKRISGIDKNVNDCNYAELPKIKDKVPVHFDWSNYDATNWQDKTFPLFDDVCKELGDTPINMEIKTNDDGILEEVYKIVKKNHKTSQVVWGTRRYEDSIKLSKMAPEVCRFACAKEFMSIYIGYIFGYLPFIDIDCDTVQLPLCTEGYKKCCTLEIKSALKRSLLLNFIKLTAYIVDPLLVHLQKRGVEPIFWVINRKEELEECLTYEGLSGIMTDCPEYFINLLEGKED</sequence>
<evidence type="ECO:0000256" key="1">
    <source>
        <dbReference type="ARBA" id="ARBA00004370"/>
    </source>
</evidence>
<organism evidence="10 11">
    <name type="scientific">Euplotes crassus</name>
    <dbReference type="NCBI Taxonomy" id="5936"/>
    <lineage>
        <taxon>Eukaryota</taxon>
        <taxon>Sar</taxon>
        <taxon>Alveolata</taxon>
        <taxon>Ciliophora</taxon>
        <taxon>Intramacronucleata</taxon>
        <taxon>Spirotrichea</taxon>
        <taxon>Hypotrichia</taxon>
        <taxon>Euplotida</taxon>
        <taxon>Euplotidae</taxon>
        <taxon>Moneuplotes</taxon>
    </lineage>
</organism>
<dbReference type="GO" id="GO:0005737">
    <property type="term" value="C:cytoplasm"/>
    <property type="evidence" value="ECO:0007669"/>
    <property type="project" value="UniProtKB-ARBA"/>
</dbReference>
<dbReference type="Pfam" id="PF03009">
    <property type="entry name" value="GDPD"/>
    <property type="match status" value="1"/>
</dbReference>
<proteinExistence type="inferred from homology"/>
<dbReference type="InterPro" id="IPR030395">
    <property type="entry name" value="GP_PDE_dom"/>
</dbReference>
<keyword evidence="11" id="KW-1185">Reference proteome</keyword>
<dbReference type="InterPro" id="IPR017946">
    <property type="entry name" value="PLC-like_Pdiesterase_TIM-brl"/>
</dbReference>
<dbReference type="PANTHER" id="PTHR42758">
    <property type="entry name" value="PHOSPHATIDYLGLYCEROL PHOSPHOLIPASE C"/>
    <property type="match status" value="1"/>
</dbReference>
<dbReference type="AlphaFoldDB" id="A0AAD2CYD5"/>
<evidence type="ECO:0000256" key="5">
    <source>
        <dbReference type="ARBA" id="ARBA00022989"/>
    </source>
</evidence>
<evidence type="ECO:0000259" key="9">
    <source>
        <dbReference type="PROSITE" id="PS51704"/>
    </source>
</evidence>
<keyword evidence="7 8" id="KW-0472">Membrane</keyword>
<keyword evidence="3 8" id="KW-0812">Transmembrane</keyword>
<feature type="transmembrane region" description="Helical" evidence="8">
    <location>
        <begin position="20"/>
        <end position="47"/>
    </location>
</feature>
<keyword evidence="5 8" id="KW-1133">Transmembrane helix</keyword>
<evidence type="ECO:0000313" key="10">
    <source>
        <dbReference type="EMBL" id="CAI2373778.1"/>
    </source>
</evidence>
<evidence type="ECO:0000256" key="6">
    <source>
        <dbReference type="ARBA" id="ARBA00023098"/>
    </source>
</evidence>
<name>A0AAD2CYD5_EUPCR</name>
<evidence type="ECO:0000256" key="7">
    <source>
        <dbReference type="ARBA" id="ARBA00023136"/>
    </source>
</evidence>
<dbReference type="GO" id="GO:0016020">
    <property type="term" value="C:membrane"/>
    <property type="evidence" value="ECO:0007669"/>
    <property type="project" value="UniProtKB-SubCell"/>
</dbReference>
<dbReference type="PROSITE" id="PS51704">
    <property type="entry name" value="GP_PDE"/>
    <property type="match status" value="1"/>
</dbReference>
<dbReference type="EMBL" id="CAMPGE010015137">
    <property type="protein sequence ID" value="CAI2373778.1"/>
    <property type="molecule type" value="Genomic_DNA"/>
</dbReference>
<dbReference type="PANTHER" id="PTHR42758:SF2">
    <property type="entry name" value="PHOSPHATIDYLGLYCEROL PHOSPHOLIPASE C"/>
    <property type="match status" value="1"/>
</dbReference>
<evidence type="ECO:0000256" key="8">
    <source>
        <dbReference type="SAM" id="Phobius"/>
    </source>
</evidence>
<dbReference type="GO" id="GO:0008081">
    <property type="term" value="F:phosphoric diester hydrolase activity"/>
    <property type="evidence" value="ECO:0007669"/>
    <property type="project" value="InterPro"/>
</dbReference>
<feature type="domain" description="GP-PDE" evidence="9">
    <location>
        <begin position="75"/>
        <end position="350"/>
    </location>
</feature>
<evidence type="ECO:0000256" key="3">
    <source>
        <dbReference type="ARBA" id="ARBA00022692"/>
    </source>
</evidence>
<dbReference type="Proteomes" id="UP001295684">
    <property type="component" value="Unassembled WGS sequence"/>
</dbReference>
<dbReference type="Gene3D" id="3.20.20.190">
    <property type="entry name" value="Phosphatidylinositol (PI) phosphodiesterase"/>
    <property type="match status" value="1"/>
</dbReference>
<accession>A0AAD2CYD5</accession>
<comment type="similarity">
    <text evidence="2">Belongs to the glycerophosphoryl diester phosphodiesterase family.</text>
</comment>
<gene>
    <name evidence="10" type="ORF">ECRASSUSDP1_LOCUS15126</name>
</gene>